<evidence type="ECO:0000256" key="5">
    <source>
        <dbReference type="ARBA" id="ARBA00022839"/>
    </source>
</evidence>
<dbReference type="InterPro" id="IPR013520">
    <property type="entry name" value="Ribonucl_H"/>
</dbReference>
<feature type="region of interest" description="Disordered" evidence="8">
    <location>
        <begin position="123"/>
        <end position="297"/>
    </location>
</feature>
<feature type="compositionally biased region" description="Low complexity" evidence="8">
    <location>
        <begin position="46"/>
        <end position="56"/>
    </location>
</feature>
<keyword evidence="4" id="KW-0378">Hydrolase</keyword>
<dbReference type="EMBL" id="BLXT01002484">
    <property type="protein sequence ID" value="GFN95038.1"/>
    <property type="molecule type" value="Genomic_DNA"/>
</dbReference>
<dbReference type="PANTHER" id="PTHR12801">
    <property type="entry name" value="RNA EXONUCLEASE REXO1 / RECO3 FAMILY MEMBER-RELATED"/>
    <property type="match status" value="1"/>
</dbReference>
<evidence type="ECO:0000256" key="7">
    <source>
        <dbReference type="PROSITE-ProRule" id="PRU00723"/>
    </source>
</evidence>
<feature type="region of interest" description="Disordered" evidence="8">
    <location>
        <begin position="806"/>
        <end position="826"/>
    </location>
</feature>
<accession>A0AAV3ZI93</accession>
<feature type="region of interest" description="Disordered" evidence="8">
    <location>
        <begin position="658"/>
        <end position="735"/>
    </location>
</feature>
<feature type="compositionally biased region" description="Low complexity" evidence="8">
    <location>
        <begin position="885"/>
        <end position="908"/>
    </location>
</feature>
<keyword evidence="5 10" id="KW-0269">Exonuclease</keyword>
<reference evidence="10 11" key="1">
    <citation type="journal article" date="2021" name="Elife">
        <title>Chloroplast acquisition without the gene transfer in kleptoplastic sea slugs, Plakobranchus ocellatus.</title>
        <authorList>
            <person name="Maeda T."/>
            <person name="Takahashi S."/>
            <person name="Yoshida T."/>
            <person name="Shimamura S."/>
            <person name="Takaki Y."/>
            <person name="Nagai Y."/>
            <person name="Toyoda A."/>
            <person name="Suzuki Y."/>
            <person name="Arimoto A."/>
            <person name="Ishii H."/>
            <person name="Satoh N."/>
            <person name="Nishiyama T."/>
            <person name="Hasebe M."/>
            <person name="Maruyama T."/>
            <person name="Minagawa J."/>
            <person name="Obokata J."/>
            <person name="Shigenobu S."/>
        </authorList>
    </citation>
    <scope>NUCLEOTIDE SEQUENCE [LARGE SCALE GENOMIC DNA]</scope>
</reference>
<comment type="caution">
    <text evidence="10">The sequence shown here is derived from an EMBL/GenBank/DDBJ whole genome shotgun (WGS) entry which is preliminary data.</text>
</comment>
<feature type="compositionally biased region" description="Low complexity" evidence="8">
    <location>
        <begin position="347"/>
        <end position="406"/>
    </location>
</feature>
<feature type="compositionally biased region" description="Acidic residues" evidence="8">
    <location>
        <begin position="213"/>
        <end position="225"/>
    </location>
</feature>
<feature type="domain" description="C3H1-type" evidence="9">
    <location>
        <begin position="7"/>
        <end position="33"/>
    </location>
</feature>
<feature type="compositionally biased region" description="Low complexity" evidence="8">
    <location>
        <begin position="312"/>
        <end position="322"/>
    </location>
</feature>
<evidence type="ECO:0000256" key="6">
    <source>
        <dbReference type="ARBA" id="ARBA00023242"/>
    </source>
</evidence>
<keyword evidence="6" id="KW-0539">Nucleus</keyword>
<feature type="compositionally biased region" description="Basic and acidic residues" evidence="8">
    <location>
        <begin position="503"/>
        <end position="527"/>
    </location>
</feature>
<dbReference type="InterPro" id="IPR034922">
    <property type="entry name" value="REX1-like_exo"/>
</dbReference>
<feature type="compositionally biased region" description="Polar residues" evidence="8">
    <location>
        <begin position="862"/>
        <end position="874"/>
    </location>
</feature>
<keyword evidence="11" id="KW-1185">Reference proteome</keyword>
<keyword evidence="3" id="KW-0540">Nuclease</keyword>
<feature type="compositionally biased region" description="Low complexity" evidence="8">
    <location>
        <begin position="562"/>
        <end position="580"/>
    </location>
</feature>
<dbReference type="InterPro" id="IPR031736">
    <property type="entry name" value="REXO1-like_dom"/>
</dbReference>
<dbReference type="InterPro" id="IPR036397">
    <property type="entry name" value="RNaseH_sf"/>
</dbReference>
<feature type="compositionally biased region" description="Basic and acidic residues" evidence="8">
    <location>
        <begin position="719"/>
        <end position="734"/>
    </location>
</feature>
<dbReference type="Pfam" id="PF15870">
    <property type="entry name" value="EloA-BP1"/>
    <property type="match status" value="1"/>
</dbReference>
<dbReference type="FunFam" id="3.30.420.10:FF:000019">
    <property type="entry name" value="RNA exonuclease NEF-sp"/>
    <property type="match status" value="1"/>
</dbReference>
<feature type="compositionally biased region" description="Polar residues" evidence="8">
    <location>
        <begin position="628"/>
        <end position="641"/>
    </location>
</feature>
<feature type="region of interest" description="Disordered" evidence="8">
    <location>
        <begin position="32"/>
        <end position="56"/>
    </location>
</feature>
<feature type="compositionally biased region" description="Polar residues" evidence="8">
    <location>
        <begin position="910"/>
        <end position="951"/>
    </location>
</feature>
<feature type="compositionally biased region" description="Basic and acidic residues" evidence="8">
    <location>
        <begin position="589"/>
        <end position="609"/>
    </location>
</feature>
<comment type="similarity">
    <text evidence="2">Belongs to the REXO1/REXO3 family.</text>
</comment>
<feature type="region of interest" description="Disordered" evidence="8">
    <location>
        <begin position="851"/>
        <end position="985"/>
    </location>
</feature>
<feature type="zinc finger region" description="C3H1-type" evidence="7">
    <location>
        <begin position="7"/>
        <end position="33"/>
    </location>
</feature>
<dbReference type="Proteomes" id="UP000735302">
    <property type="component" value="Unassembled WGS sequence"/>
</dbReference>
<protein>
    <submittedName>
        <fullName evidence="10">RNA exonuclease 1-like protein</fullName>
    </submittedName>
</protein>
<feature type="compositionally biased region" description="Low complexity" evidence="8">
    <location>
        <begin position="464"/>
        <end position="502"/>
    </location>
</feature>
<dbReference type="GO" id="GO:0005634">
    <property type="term" value="C:nucleus"/>
    <property type="evidence" value="ECO:0007669"/>
    <property type="project" value="UniProtKB-SubCell"/>
</dbReference>
<evidence type="ECO:0000313" key="11">
    <source>
        <dbReference type="Proteomes" id="UP000735302"/>
    </source>
</evidence>
<gene>
    <name evidence="10" type="ORF">PoB_002154400</name>
</gene>
<evidence type="ECO:0000256" key="3">
    <source>
        <dbReference type="ARBA" id="ARBA00022722"/>
    </source>
</evidence>
<feature type="compositionally biased region" description="Acidic residues" evidence="8">
    <location>
        <begin position="261"/>
        <end position="273"/>
    </location>
</feature>
<evidence type="ECO:0000259" key="9">
    <source>
        <dbReference type="PROSITE" id="PS50103"/>
    </source>
</evidence>
<proteinExistence type="inferred from homology"/>
<dbReference type="InterPro" id="IPR012337">
    <property type="entry name" value="RNaseH-like_sf"/>
</dbReference>
<evidence type="ECO:0000256" key="4">
    <source>
        <dbReference type="ARBA" id="ARBA00022801"/>
    </source>
</evidence>
<dbReference type="GO" id="GO:0003676">
    <property type="term" value="F:nucleic acid binding"/>
    <property type="evidence" value="ECO:0007669"/>
    <property type="project" value="InterPro"/>
</dbReference>
<dbReference type="GO" id="GO:0008270">
    <property type="term" value="F:zinc ion binding"/>
    <property type="evidence" value="ECO:0007669"/>
    <property type="project" value="UniProtKB-KW"/>
</dbReference>
<dbReference type="InterPro" id="IPR000571">
    <property type="entry name" value="Znf_CCCH"/>
</dbReference>
<name>A0AAV3ZI93_9GAST</name>
<dbReference type="CDD" id="cd06145">
    <property type="entry name" value="REX1_like"/>
    <property type="match status" value="1"/>
</dbReference>
<dbReference type="SUPFAM" id="SSF53098">
    <property type="entry name" value="Ribonuclease H-like"/>
    <property type="match status" value="1"/>
</dbReference>
<dbReference type="InterPro" id="IPR047021">
    <property type="entry name" value="REXO1/3/4-like"/>
</dbReference>
<evidence type="ECO:0000256" key="2">
    <source>
        <dbReference type="ARBA" id="ARBA00006357"/>
    </source>
</evidence>
<keyword evidence="7" id="KW-0479">Metal-binding</keyword>
<evidence type="ECO:0000256" key="1">
    <source>
        <dbReference type="ARBA" id="ARBA00004123"/>
    </source>
</evidence>
<sequence length="1426" mass="154772">MFPSSGYFRGVPCPYFASGLCERPYCHFRHSRTEVERSSKTAETGPSYSTSTTPSLPNSSFLNAPIPSSSIQSTLNVEQLSGIASYSTRTSTAPHQPFIEAYETKGNALDTGQLSLSIPSFSSTVPTLPESDHEPPVSVESMPPISGLPKTRKTLPSYTPTPKPFNAKPLTVPSYIPTPKSVGDTSGKTHGHVIEYDPVKSYAISDKDKSSLEEEPAFSDEDDELPGANNASDKRASKAAPDGGNQETAAKSNGLGGSAAAEDDDLTDSDEDVGIPTRDEESISTTSQKESRDFSELLTPSSFFKEKLALASSSSNTSCSNNKVDSTDPLRGDNSNSEESHRRQISDRSSSTKLSSTSNSKSKVSSSHKSSPSHTKMAAKSSSHKSSSTHSKSSPSSSHKSSLSSSDLKKTTSSHKSAHSVSSSSSSKDRSAESKSSSSSSLTSSKKTSAVSSSSSSHKDSKNNKSSSSSSLHVSSSSSKAFKSSSSAYKRSSSSSPSPSSSNRRDSSSHHSKDRNKTSEKKAEEKTPSSSSSTALKKPHSSSSEKENTHLPHHGSKKSHSLSRGLSMPSSSSSSSQSSSSKHHTLAKIRPERSKSDEKTRHAQVDRKPSVFTNQCSKSDSKPAIAMTSESASVKTESNSLENAAKLSEVHFKLTNSNSVKEDRFASNSGSKQLQKTKRGELCKKISMGPESDSDVEIIEPPPVPVYSISDSDDSDGDICDKQGKKEDEDKSSDVEFSVNDVDLMSDADTFDECLRIFQESERQMAEKLKHSEEKFCPEKRKAHEAAGTFESSDDLLASVGKKRMAHADSAKISRRQKAVAASVRPRLSPAQVMHNRIIEMQKRALLRAARREGRESDLPSMVTNGERPSSATISVIGGGLPANPSFSKSNSSSSSSKVSLSPSLLPKTCRSQHQVYTPSTSSIMGNKTPPRKSTSVDKNGSVPFSLSPNTFFGKKKPLASNGPKNVTTASTASKTEKRKAHEPTMSNLKRPLIPAEFGSKVPTNVRQRYLNLIIDEHLKFRPEEEAFTKGEEDEKAVYEKATNKNIYLRVAVNAIKRIRTEAAQVLPSTSKKPRVVSAPGLSGPMAQSHAATLGGPNALRHSYTLNRSRSVTSSVPEKIHGRVLYERLKTYILTETQLRENGYPRPSDNGSSKAQFYKEDAAGILLKENERICRRCGNRFNVAKDGEPISNGLCVYHYGNAYKKKVSGTIESRYVCCNERAGTKGCQVAVFHVHERNKTDNRSGYMKTMPASPTSEKNNKVYSLDCEMVYTKAGLELARVTVIGEDCQVVYETLVKPDTDIIDYNTRFSGITAADMKGVTTDIRGVQAVMLSMISDKTILMGHSLESDLVALKLIHSTVVDTSLVFPHRLGLPYKRALRHLMLDHLHKIIQSDEGGHDSKEDAVACMQLMLYKVKEDAKKELRRN</sequence>
<feature type="compositionally biased region" description="Basic residues" evidence="8">
    <location>
        <begin position="551"/>
        <end position="561"/>
    </location>
</feature>
<evidence type="ECO:0000256" key="8">
    <source>
        <dbReference type="SAM" id="MobiDB-lite"/>
    </source>
</evidence>
<organism evidence="10 11">
    <name type="scientific">Plakobranchus ocellatus</name>
    <dbReference type="NCBI Taxonomy" id="259542"/>
    <lineage>
        <taxon>Eukaryota</taxon>
        <taxon>Metazoa</taxon>
        <taxon>Spiralia</taxon>
        <taxon>Lophotrochozoa</taxon>
        <taxon>Mollusca</taxon>
        <taxon>Gastropoda</taxon>
        <taxon>Heterobranchia</taxon>
        <taxon>Euthyneura</taxon>
        <taxon>Panpulmonata</taxon>
        <taxon>Sacoglossa</taxon>
        <taxon>Placobranchoidea</taxon>
        <taxon>Plakobranchidae</taxon>
        <taxon>Plakobranchus</taxon>
    </lineage>
</organism>
<feature type="region of interest" description="Disordered" evidence="8">
    <location>
        <begin position="310"/>
        <end position="641"/>
    </location>
</feature>
<dbReference type="PROSITE" id="PS50103">
    <property type="entry name" value="ZF_C3H1"/>
    <property type="match status" value="1"/>
</dbReference>
<feature type="compositionally biased region" description="Low complexity" evidence="8">
    <location>
        <begin position="434"/>
        <end position="456"/>
    </location>
</feature>
<keyword evidence="7" id="KW-0862">Zinc</keyword>
<dbReference type="SMART" id="SM00479">
    <property type="entry name" value="EXOIII"/>
    <property type="match status" value="1"/>
</dbReference>
<feature type="compositionally biased region" description="Polar residues" evidence="8">
    <location>
        <begin position="963"/>
        <end position="974"/>
    </location>
</feature>
<dbReference type="Gene3D" id="3.30.420.10">
    <property type="entry name" value="Ribonuclease H-like superfamily/Ribonuclease H"/>
    <property type="match status" value="1"/>
</dbReference>
<evidence type="ECO:0000313" key="10">
    <source>
        <dbReference type="EMBL" id="GFN95038.1"/>
    </source>
</evidence>
<dbReference type="PANTHER" id="PTHR12801:SF115">
    <property type="entry name" value="FI18136P1-RELATED"/>
    <property type="match status" value="1"/>
</dbReference>
<keyword evidence="7" id="KW-0863">Zinc-finger</keyword>
<dbReference type="GO" id="GO:0004527">
    <property type="term" value="F:exonuclease activity"/>
    <property type="evidence" value="ECO:0007669"/>
    <property type="project" value="UniProtKB-KW"/>
</dbReference>
<comment type="subcellular location">
    <subcellularLocation>
        <location evidence="1">Nucleus</location>
    </subcellularLocation>
</comment>